<dbReference type="CDD" id="cd06225">
    <property type="entry name" value="HAMP"/>
    <property type="match status" value="1"/>
</dbReference>
<sequence>MKLKRLSFRTIGTKLIVSFMLMCLIPIIILGITSYYEAKSVLSKKLETTSVQTLLEINRGLDNYFNGISNQLSMLSNNAALKNVELHTNYMNSAKLLIKDVKESNEDIINVYFGTNTGKFLIYPESDMGDNYNHKTRTWYTFALGKKGQVVITDPFKDVQTGKTVVSVAKTVERNGEVIGVVGMNISLETLSEQLSEIKIGDLGYLFISDSKGVIVAHPQKELIGVDEAAKLSVWNEIKENNNGFTRYKLQGEDKFASYQTNEKTGWKLIGSMNEYELVNDTNSIKYMIVIEVLVMAILSIVVSIVLSRGMTSNINKLKFVFNKASQGDLTSTVDIKSKDEFGQLGRDFNSMMENISILIKNIGISSKTVLDTSSNLANMAEETTASIEQVSQAIEEVSSGAINQAQHSQESVKNMGDLSDKLDNIAQSAEHMGQISSDTQSLSSKGLDELKVLAEKSKVTKDSAVEVSKTVQDVNASMMEINAISDTISQITEQTNLLSLNASIEAARAGESGKGFAVVADEIRKLAEQSKNSTEDIKKIIEKVKYKSLNSVEAMNKVKDTIKEQEEAVLQTQEIFKDIINSVFVLTDKVNAIKISIEEIQNKKDSVLEEIENISSISEETASSTEEVAVSAQEINGTMEEFSKYAAELQELSEKLETEIAKFKV</sequence>
<evidence type="ECO:0000256" key="5">
    <source>
        <dbReference type="ARBA" id="ARBA00022989"/>
    </source>
</evidence>
<feature type="domain" description="Methyl-accepting transducer" evidence="12">
    <location>
        <begin position="380"/>
        <end position="637"/>
    </location>
</feature>
<dbReference type="CDD" id="cd11386">
    <property type="entry name" value="MCP_signal"/>
    <property type="match status" value="1"/>
</dbReference>
<keyword evidence="5 11" id="KW-1133">Transmembrane helix</keyword>
<evidence type="ECO:0000256" key="1">
    <source>
        <dbReference type="ARBA" id="ARBA00004651"/>
    </source>
</evidence>
<keyword evidence="15" id="KW-1185">Reference proteome</keyword>
<evidence type="ECO:0000256" key="8">
    <source>
        <dbReference type="ARBA" id="ARBA00029447"/>
    </source>
</evidence>
<protein>
    <submittedName>
        <fullName evidence="14">Methyl-accepting chemotaxis protein McpC</fullName>
    </submittedName>
</protein>
<evidence type="ECO:0000256" key="11">
    <source>
        <dbReference type="SAM" id="Phobius"/>
    </source>
</evidence>
<dbReference type="InterPro" id="IPR029151">
    <property type="entry name" value="Sensor-like_sf"/>
</dbReference>
<organism evidence="14 15">
    <name type="scientific">Clostridium colicanis DSM 13634</name>
    <dbReference type="NCBI Taxonomy" id="1121305"/>
    <lineage>
        <taxon>Bacteria</taxon>
        <taxon>Bacillati</taxon>
        <taxon>Bacillota</taxon>
        <taxon>Clostridia</taxon>
        <taxon>Eubacteriales</taxon>
        <taxon>Clostridiaceae</taxon>
        <taxon>Clostridium</taxon>
    </lineage>
</organism>
<dbReference type="EMBL" id="LTBB01000005">
    <property type="protein sequence ID" value="KYH29164.1"/>
    <property type="molecule type" value="Genomic_DNA"/>
</dbReference>
<feature type="transmembrane region" description="Helical" evidence="11">
    <location>
        <begin position="287"/>
        <end position="307"/>
    </location>
</feature>
<evidence type="ECO:0000256" key="2">
    <source>
        <dbReference type="ARBA" id="ARBA00022475"/>
    </source>
</evidence>
<dbReference type="GO" id="GO:0007165">
    <property type="term" value="P:signal transduction"/>
    <property type="evidence" value="ECO:0007669"/>
    <property type="project" value="UniProtKB-KW"/>
</dbReference>
<keyword evidence="6 11" id="KW-0472">Membrane</keyword>
<dbReference type="GO" id="GO:0006935">
    <property type="term" value="P:chemotaxis"/>
    <property type="evidence" value="ECO:0007669"/>
    <property type="project" value="UniProtKB-KW"/>
</dbReference>
<dbReference type="SUPFAM" id="SSF103190">
    <property type="entry name" value="Sensory domain-like"/>
    <property type="match status" value="1"/>
</dbReference>
<reference evidence="14 15" key="1">
    <citation type="submission" date="2016-02" db="EMBL/GenBank/DDBJ databases">
        <title>Genome sequence of Clostridium colicanis DSM 13634.</title>
        <authorList>
            <person name="Poehlein A."/>
            <person name="Daniel R."/>
        </authorList>
    </citation>
    <scope>NUCLEOTIDE SEQUENCE [LARGE SCALE GENOMIC DNA]</scope>
    <source>
        <strain evidence="14 15">DSM 13634</strain>
    </source>
</reference>
<dbReference type="CDD" id="cd12912">
    <property type="entry name" value="PDC2_MCP_like"/>
    <property type="match status" value="1"/>
</dbReference>
<evidence type="ECO:0000256" key="9">
    <source>
        <dbReference type="PROSITE-ProRule" id="PRU00284"/>
    </source>
</evidence>
<evidence type="ECO:0000256" key="6">
    <source>
        <dbReference type="ARBA" id="ARBA00023136"/>
    </source>
</evidence>
<feature type="domain" description="HAMP" evidence="13">
    <location>
        <begin position="309"/>
        <end position="361"/>
    </location>
</feature>
<proteinExistence type="inferred from homology"/>
<dbReference type="PROSITE" id="PS50885">
    <property type="entry name" value="HAMP"/>
    <property type="match status" value="1"/>
</dbReference>
<keyword evidence="7 9" id="KW-0807">Transducer</keyword>
<dbReference type="InterPro" id="IPR033479">
    <property type="entry name" value="dCache_1"/>
</dbReference>
<dbReference type="SUPFAM" id="SSF58104">
    <property type="entry name" value="Methyl-accepting chemotaxis protein (MCP) signaling domain"/>
    <property type="match status" value="1"/>
</dbReference>
<evidence type="ECO:0000256" key="3">
    <source>
        <dbReference type="ARBA" id="ARBA00022500"/>
    </source>
</evidence>
<dbReference type="PATRIC" id="fig|1121305.3.peg.1303"/>
<dbReference type="SMART" id="SM00283">
    <property type="entry name" value="MA"/>
    <property type="match status" value="1"/>
</dbReference>
<dbReference type="Pfam" id="PF00672">
    <property type="entry name" value="HAMP"/>
    <property type="match status" value="1"/>
</dbReference>
<dbReference type="STRING" id="1121305.CLCOL_13010"/>
<keyword evidence="10" id="KW-0175">Coiled coil</keyword>
<dbReference type="InterPro" id="IPR004089">
    <property type="entry name" value="MCPsignal_dom"/>
</dbReference>
<evidence type="ECO:0000259" key="12">
    <source>
        <dbReference type="PROSITE" id="PS50111"/>
    </source>
</evidence>
<dbReference type="SMART" id="SM00304">
    <property type="entry name" value="HAMP"/>
    <property type="match status" value="1"/>
</dbReference>
<dbReference type="Gene3D" id="1.10.287.950">
    <property type="entry name" value="Methyl-accepting chemotaxis protein"/>
    <property type="match status" value="1"/>
</dbReference>
<name>A0A151ANE8_9CLOT</name>
<dbReference type="PANTHER" id="PTHR32089:SF114">
    <property type="entry name" value="METHYL-ACCEPTING CHEMOTAXIS PROTEIN MCPB"/>
    <property type="match status" value="1"/>
</dbReference>
<dbReference type="CDD" id="cd12913">
    <property type="entry name" value="PDC1_MCP_like"/>
    <property type="match status" value="1"/>
</dbReference>
<dbReference type="AlphaFoldDB" id="A0A151ANE8"/>
<dbReference type="RefSeq" id="WP_061858168.1">
    <property type="nucleotide sequence ID" value="NZ_LTBB01000005.1"/>
</dbReference>
<keyword evidence="3" id="KW-0145">Chemotaxis</keyword>
<evidence type="ECO:0000313" key="14">
    <source>
        <dbReference type="EMBL" id="KYH29164.1"/>
    </source>
</evidence>
<gene>
    <name evidence="14" type="primary">mcpC</name>
    <name evidence="14" type="ORF">CLCOL_13010</name>
</gene>
<evidence type="ECO:0000313" key="15">
    <source>
        <dbReference type="Proteomes" id="UP000075374"/>
    </source>
</evidence>
<keyword evidence="2" id="KW-1003">Cell membrane</keyword>
<feature type="transmembrane region" description="Helical" evidence="11">
    <location>
        <begin position="12"/>
        <end position="36"/>
    </location>
</feature>
<dbReference type="Pfam" id="PF02743">
    <property type="entry name" value="dCache_1"/>
    <property type="match status" value="1"/>
</dbReference>
<dbReference type="PANTHER" id="PTHR32089">
    <property type="entry name" value="METHYL-ACCEPTING CHEMOTAXIS PROTEIN MCPB"/>
    <property type="match status" value="1"/>
</dbReference>
<evidence type="ECO:0000259" key="13">
    <source>
        <dbReference type="PROSITE" id="PS50885"/>
    </source>
</evidence>
<comment type="subcellular location">
    <subcellularLocation>
        <location evidence="1">Cell membrane</location>
        <topology evidence="1">Multi-pass membrane protein</topology>
    </subcellularLocation>
</comment>
<dbReference type="InterPro" id="IPR003660">
    <property type="entry name" value="HAMP_dom"/>
</dbReference>
<comment type="similarity">
    <text evidence="8">Belongs to the methyl-accepting chemotaxis (MCP) protein family.</text>
</comment>
<dbReference type="GO" id="GO:0005886">
    <property type="term" value="C:plasma membrane"/>
    <property type="evidence" value="ECO:0007669"/>
    <property type="project" value="UniProtKB-SubCell"/>
</dbReference>
<dbReference type="Pfam" id="PF00015">
    <property type="entry name" value="MCPsignal"/>
    <property type="match status" value="1"/>
</dbReference>
<dbReference type="Proteomes" id="UP000075374">
    <property type="component" value="Unassembled WGS sequence"/>
</dbReference>
<keyword evidence="4 11" id="KW-0812">Transmembrane</keyword>
<dbReference type="PROSITE" id="PS50111">
    <property type="entry name" value="CHEMOTAXIS_TRANSDUC_2"/>
    <property type="match status" value="1"/>
</dbReference>
<accession>A0A151ANE8</accession>
<evidence type="ECO:0000256" key="7">
    <source>
        <dbReference type="ARBA" id="ARBA00023224"/>
    </source>
</evidence>
<feature type="coiled-coil region" evidence="10">
    <location>
        <begin position="524"/>
        <end position="663"/>
    </location>
</feature>
<evidence type="ECO:0000256" key="4">
    <source>
        <dbReference type="ARBA" id="ARBA00022692"/>
    </source>
</evidence>
<dbReference type="Gene3D" id="3.30.450.20">
    <property type="entry name" value="PAS domain"/>
    <property type="match status" value="2"/>
</dbReference>
<evidence type="ECO:0000256" key="10">
    <source>
        <dbReference type="SAM" id="Coils"/>
    </source>
</evidence>
<comment type="caution">
    <text evidence="14">The sequence shown here is derived from an EMBL/GenBank/DDBJ whole genome shotgun (WGS) entry which is preliminary data.</text>
</comment>